<dbReference type="Gene3D" id="3.40.50.1820">
    <property type="entry name" value="alpha/beta hydrolase"/>
    <property type="match status" value="1"/>
</dbReference>
<dbReference type="RefSeq" id="WP_269310868.1">
    <property type="nucleotide sequence ID" value="NZ_CP114052.1"/>
</dbReference>
<dbReference type="Proteomes" id="UP001164187">
    <property type="component" value="Chromosome"/>
</dbReference>
<proteinExistence type="predicted"/>
<dbReference type="EMBL" id="CP114052">
    <property type="protein sequence ID" value="WAW14207.1"/>
    <property type="molecule type" value="Genomic_DNA"/>
</dbReference>
<name>A0ABY7JQH4_9FIRM</name>
<keyword evidence="2" id="KW-0378">Hydrolase</keyword>
<accession>A0ABY7JQH4</accession>
<gene>
    <name evidence="2" type="ORF">O0R46_06240</name>
</gene>
<dbReference type="SUPFAM" id="SSF53474">
    <property type="entry name" value="alpha/beta-Hydrolases"/>
    <property type="match status" value="1"/>
</dbReference>
<evidence type="ECO:0000259" key="1">
    <source>
        <dbReference type="Pfam" id="PF12146"/>
    </source>
</evidence>
<protein>
    <submittedName>
        <fullName evidence="2">Alpha/beta hydrolase</fullName>
    </submittedName>
</protein>
<organism evidence="2 3">
    <name type="scientific">Peptostreptococcus equinus</name>
    <dbReference type="NCBI Taxonomy" id="3003601"/>
    <lineage>
        <taxon>Bacteria</taxon>
        <taxon>Bacillati</taxon>
        <taxon>Bacillota</taxon>
        <taxon>Clostridia</taxon>
        <taxon>Peptostreptococcales</taxon>
        <taxon>Peptostreptococcaceae</taxon>
        <taxon>Peptostreptococcus</taxon>
    </lineage>
</organism>
<dbReference type="PANTHER" id="PTHR11614">
    <property type="entry name" value="PHOSPHOLIPASE-RELATED"/>
    <property type="match status" value="1"/>
</dbReference>
<sequence>MREFEVSAKDDLLLSVCVFDHDNPKGIIQIIHGAKEHYRRYLNFAKFLNDSGYVVLLSDNRGHGHSVNKKYPLGHMENIKEISDDQFMLSQMIKDIYPNKDLILFGHSFGTCIARKYLQDHDDYISKLIMSGTVYYHNGVNQVLGVGRIIGKKNGLNSYNKFLSKIGDIDGDKWVVKNPMALEKYKNDPLCKYKYTIGAILTVWESVSEFKNFTAYKVNNPQLPIGIFSGQEDPITGGKKGIKSTIKILNHLGYKNIHTKTYADMKHEILNEVDNITVYKDILNFIEI</sequence>
<dbReference type="Pfam" id="PF12146">
    <property type="entry name" value="Hydrolase_4"/>
    <property type="match status" value="1"/>
</dbReference>
<evidence type="ECO:0000313" key="3">
    <source>
        <dbReference type="Proteomes" id="UP001164187"/>
    </source>
</evidence>
<reference evidence="2" key="1">
    <citation type="submission" date="2022-12" db="EMBL/GenBank/DDBJ databases">
        <title>Peptostreptococcus.</title>
        <authorList>
            <person name="Lee S.H."/>
        </authorList>
    </citation>
    <scope>NUCLEOTIDE SEQUENCE</scope>
    <source>
        <strain evidence="2">CBA3647</strain>
    </source>
</reference>
<evidence type="ECO:0000313" key="2">
    <source>
        <dbReference type="EMBL" id="WAW14207.1"/>
    </source>
</evidence>
<dbReference type="InterPro" id="IPR022742">
    <property type="entry name" value="Hydrolase_4"/>
</dbReference>
<feature type="domain" description="Serine aminopeptidase S33" evidence="1">
    <location>
        <begin position="23"/>
        <end position="274"/>
    </location>
</feature>
<keyword evidence="3" id="KW-1185">Reference proteome</keyword>
<dbReference type="InterPro" id="IPR051044">
    <property type="entry name" value="MAG_DAG_Lipase"/>
</dbReference>
<dbReference type="InterPro" id="IPR029058">
    <property type="entry name" value="AB_hydrolase_fold"/>
</dbReference>
<dbReference type="GO" id="GO:0016787">
    <property type="term" value="F:hydrolase activity"/>
    <property type="evidence" value="ECO:0007669"/>
    <property type="project" value="UniProtKB-KW"/>
</dbReference>